<reference evidence="5 6" key="1">
    <citation type="submission" date="2019-09" db="EMBL/GenBank/DDBJ databases">
        <title>Bird 10,000 Genomes (B10K) Project - Family phase.</title>
        <authorList>
            <person name="Zhang G."/>
        </authorList>
    </citation>
    <scope>NUCLEOTIDE SEQUENCE [LARGE SCALE GENOMIC DNA]</scope>
    <source>
        <strain evidence="5">B10K-DU-017-25</strain>
        <tissue evidence="5">Mixed tissue sample</tissue>
    </source>
</reference>
<dbReference type="GO" id="GO:0004190">
    <property type="term" value="F:aspartic-type endopeptidase activity"/>
    <property type="evidence" value="ECO:0007669"/>
    <property type="project" value="UniProtKB-KW"/>
</dbReference>
<organism evidence="5 6">
    <name type="scientific">Centropus unirufus</name>
    <dbReference type="NCBI Taxonomy" id="1118519"/>
    <lineage>
        <taxon>Eukaryota</taxon>
        <taxon>Metazoa</taxon>
        <taxon>Chordata</taxon>
        <taxon>Craniata</taxon>
        <taxon>Vertebrata</taxon>
        <taxon>Euteleostomi</taxon>
        <taxon>Archelosauria</taxon>
        <taxon>Archosauria</taxon>
        <taxon>Dinosauria</taxon>
        <taxon>Saurischia</taxon>
        <taxon>Theropoda</taxon>
        <taxon>Coelurosauria</taxon>
        <taxon>Aves</taxon>
        <taxon>Neognathae</taxon>
        <taxon>Neoaves</taxon>
        <taxon>Otidimorphae</taxon>
        <taxon>Cuculiformes</taxon>
        <taxon>Centropidae</taxon>
        <taxon>Centropus</taxon>
    </lineage>
</organism>
<keyword evidence="2" id="KW-0064">Aspartyl protease</keyword>
<evidence type="ECO:0000313" key="5">
    <source>
        <dbReference type="EMBL" id="NWR81214.1"/>
    </source>
</evidence>
<comment type="caution">
    <text evidence="5">The sequence shown here is derived from an EMBL/GenBank/DDBJ whole genome shotgun (WGS) entry which is preliminary data.</text>
</comment>
<dbReference type="Proteomes" id="UP000517892">
    <property type="component" value="Unassembled WGS sequence"/>
</dbReference>
<evidence type="ECO:0000259" key="4">
    <source>
        <dbReference type="PROSITE" id="PS50175"/>
    </source>
</evidence>
<feature type="non-terminal residue" evidence="5">
    <location>
        <position position="1"/>
    </location>
</feature>
<dbReference type="InterPro" id="IPR033704">
    <property type="entry name" value="dUTPase_trimeric"/>
</dbReference>
<dbReference type="PANTHER" id="PTHR19422">
    <property type="entry name" value="GAG RETROVIRAL POLYPROTEIN"/>
    <property type="match status" value="1"/>
</dbReference>
<proteinExistence type="predicted"/>
<dbReference type="InterPro" id="IPR051592">
    <property type="entry name" value="HERV-K_Pro_peptidase_A2"/>
</dbReference>
<dbReference type="PANTHER" id="PTHR19422:SF123">
    <property type="entry name" value="RT1 CLASS I, LOCUS CE15"/>
    <property type="match status" value="1"/>
</dbReference>
<keyword evidence="3" id="KW-0378">Hydrolase</keyword>
<dbReference type="Gene3D" id="2.70.40.10">
    <property type="match status" value="1"/>
</dbReference>
<protein>
    <submittedName>
        <fullName evidence="5">POK9 protein</fullName>
    </submittedName>
</protein>
<dbReference type="SUPFAM" id="SSF51283">
    <property type="entry name" value="dUTPase-like"/>
    <property type="match status" value="1"/>
</dbReference>
<dbReference type="CDD" id="cd07557">
    <property type="entry name" value="trimeric_dUTPase"/>
    <property type="match status" value="1"/>
</dbReference>
<evidence type="ECO:0000313" key="6">
    <source>
        <dbReference type="Proteomes" id="UP000517892"/>
    </source>
</evidence>
<dbReference type="GO" id="GO:0006508">
    <property type="term" value="P:proteolysis"/>
    <property type="evidence" value="ECO:0007669"/>
    <property type="project" value="UniProtKB-KW"/>
</dbReference>
<feature type="domain" description="Peptidase A2" evidence="4">
    <location>
        <begin position="143"/>
        <end position="157"/>
    </location>
</feature>
<sequence>SGSAGVDVATAVDIKLTTQKVQLVDSALKGPLGYGLGALLLGRSSTSRQGIFVVPGVIDADYNGIIKIMLYTLTPPVSIPAGSKIAQLVPFRSQVPNASIMDRGVGGFGSTGQLEVLFALDIQKNNPEEFIEIRHPCGEKLTLTRIIDTGADVTIIP</sequence>
<keyword evidence="6" id="KW-1185">Reference proteome</keyword>
<dbReference type="Pfam" id="PF00692">
    <property type="entry name" value="dUTPase"/>
    <property type="match status" value="1"/>
</dbReference>
<dbReference type="OrthoDB" id="9900537at2759"/>
<dbReference type="AlphaFoldDB" id="A0A7K5AD09"/>
<feature type="non-terminal residue" evidence="5">
    <location>
        <position position="157"/>
    </location>
</feature>
<gene>
    <name evidence="5" type="primary">Ervk9_0</name>
    <name evidence="5" type="ORF">CENUNI_R13035</name>
</gene>
<keyword evidence="1" id="KW-0645">Protease</keyword>
<accession>A0A7K5AD09</accession>
<dbReference type="InterPro" id="IPR036157">
    <property type="entry name" value="dUTPase-like_sf"/>
</dbReference>
<dbReference type="PROSITE" id="PS50175">
    <property type="entry name" value="ASP_PROT_RETROV"/>
    <property type="match status" value="1"/>
</dbReference>
<dbReference type="EMBL" id="VYZI01001408">
    <property type="protein sequence ID" value="NWR81214.1"/>
    <property type="molecule type" value="Genomic_DNA"/>
</dbReference>
<evidence type="ECO:0000256" key="1">
    <source>
        <dbReference type="ARBA" id="ARBA00022670"/>
    </source>
</evidence>
<dbReference type="InterPro" id="IPR029054">
    <property type="entry name" value="dUTPase-like"/>
</dbReference>
<evidence type="ECO:0000256" key="2">
    <source>
        <dbReference type="ARBA" id="ARBA00022750"/>
    </source>
</evidence>
<name>A0A7K5AD09_9AVES</name>
<evidence type="ECO:0000256" key="3">
    <source>
        <dbReference type="ARBA" id="ARBA00022801"/>
    </source>
</evidence>
<dbReference type="InterPro" id="IPR001995">
    <property type="entry name" value="Peptidase_A2_cat"/>
</dbReference>